<feature type="region of interest" description="Disordered" evidence="1">
    <location>
        <begin position="69"/>
        <end position="105"/>
    </location>
</feature>
<feature type="compositionally biased region" description="Basic residues" evidence="1">
    <location>
        <begin position="88"/>
        <end position="98"/>
    </location>
</feature>
<sequence>MSDRFTLKKLRLHSSGVLQIRGAVSRVSSLSPEQITPDLMKVSEREEEEVSSSSISPLMQDFLQEMSLGRREMLASEGKKRDRQRERERKKHTNKIKNRPSQESLRSCRQALLPVVAVELLSAR</sequence>
<gene>
    <name evidence="2" type="ORF">JZ751_023909</name>
</gene>
<organism evidence="2 3">
    <name type="scientific">Albula glossodonta</name>
    <name type="common">roundjaw bonefish</name>
    <dbReference type="NCBI Taxonomy" id="121402"/>
    <lineage>
        <taxon>Eukaryota</taxon>
        <taxon>Metazoa</taxon>
        <taxon>Chordata</taxon>
        <taxon>Craniata</taxon>
        <taxon>Vertebrata</taxon>
        <taxon>Euteleostomi</taxon>
        <taxon>Actinopterygii</taxon>
        <taxon>Neopterygii</taxon>
        <taxon>Teleostei</taxon>
        <taxon>Albuliformes</taxon>
        <taxon>Albulidae</taxon>
        <taxon>Albula</taxon>
    </lineage>
</organism>
<dbReference type="EMBL" id="JAFBMS010000056">
    <property type="protein sequence ID" value="KAG9339215.1"/>
    <property type="molecule type" value="Genomic_DNA"/>
</dbReference>
<dbReference type="Proteomes" id="UP000824540">
    <property type="component" value="Unassembled WGS sequence"/>
</dbReference>
<protein>
    <submittedName>
        <fullName evidence="2">Uncharacterized protein</fullName>
    </submittedName>
</protein>
<proteinExistence type="predicted"/>
<comment type="caution">
    <text evidence="2">The sequence shown here is derived from an EMBL/GenBank/DDBJ whole genome shotgun (WGS) entry which is preliminary data.</text>
</comment>
<evidence type="ECO:0000313" key="2">
    <source>
        <dbReference type="EMBL" id="KAG9339215.1"/>
    </source>
</evidence>
<evidence type="ECO:0000313" key="3">
    <source>
        <dbReference type="Proteomes" id="UP000824540"/>
    </source>
</evidence>
<name>A0A8T2NFS6_9TELE</name>
<reference evidence="2" key="1">
    <citation type="thesis" date="2021" institute="BYU ScholarsArchive" country="Provo, UT, USA">
        <title>Applications of and Algorithms for Genome Assembly and Genomic Analyses with an Emphasis on Marine Teleosts.</title>
        <authorList>
            <person name="Pickett B.D."/>
        </authorList>
    </citation>
    <scope>NUCLEOTIDE SEQUENCE</scope>
    <source>
        <strain evidence="2">HI-2016</strain>
    </source>
</reference>
<keyword evidence="3" id="KW-1185">Reference proteome</keyword>
<evidence type="ECO:0000256" key="1">
    <source>
        <dbReference type="SAM" id="MobiDB-lite"/>
    </source>
</evidence>
<accession>A0A8T2NFS6</accession>
<dbReference type="AlphaFoldDB" id="A0A8T2NFS6"/>
<feature type="compositionally biased region" description="Basic and acidic residues" evidence="1">
    <location>
        <begin position="69"/>
        <end position="87"/>
    </location>
</feature>